<evidence type="ECO:0000313" key="7">
    <source>
        <dbReference type="EMBL" id="BDD87280.1"/>
    </source>
</evidence>
<evidence type="ECO:0000259" key="6">
    <source>
        <dbReference type="Pfam" id="PF01207"/>
    </source>
</evidence>
<keyword evidence="4 5" id="KW-0560">Oxidoreductase</keyword>
<dbReference type="EC" id="1.3.1.-" evidence="5"/>
<dbReference type="PANTHER" id="PTHR11082:SF25">
    <property type="entry name" value="DUS-LIKE FMN-BINDING DOMAIN-CONTAINING PROTEIN"/>
    <property type="match status" value="1"/>
</dbReference>
<dbReference type="InterPro" id="IPR001269">
    <property type="entry name" value="DUS_fam"/>
</dbReference>
<sequence length="330" mass="36657">MALRIHNLSIDPPLALAPMVGLTHSVFRSLLVELGGVGLLYSEMLSAKRLPAENADLTPGLIRSSLEFPLFYQIWANEDTDLVAAVRKIEELNGQGIDLNLGCPAPQLRKMGAGRYLLERPDRLMPVLRRIRTSTTLPLSVKIRIGPTADPAALLLTCRMLEEQGVDLIVVHARLAGEKFCRKPRWQLLDVLPQRLSIPFFANGGIFTVQDARDCLTLSGADGLMIGRGAVQWPWLISAIARDIYGHKSPLAYSSPEQLYFTYIDLLMARFPPERRLGRLKQFTHHFAASLPFGHSLASTIQSSGSMKEARTRAAVFFEQSDNQSLTEEV</sequence>
<evidence type="ECO:0000256" key="3">
    <source>
        <dbReference type="ARBA" id="ARBA00022694"/>
    </source>
</evidence>
<feature type="domain" description="DUS-like FMN-binding" evidence="6">
    <location>
        <begin position="16"/>
        <end position="252"/>
    </location>
</feature>
<keyword evidence="8" id="KW-1185">Reference proteome</keyword>
<dbReference type="CDD" id="cd02801">
    <property type="entry name" value="DUS_like_FMN"/>
    <property type="match status" value="1"/>
</dbReference>
<dbReference type="Gene3D" id="3.20.20.70">
    <property type="entry name" value="Aldolase class I"/>
    <property type="match status" value="1"/>
</dbReference>
<evidence type="ECO:0000256" key="2">
    <source>
        <dbReference type="ARBA" id="ARBA00022643"/>
    </source>
</evidence>
<keyword evidence="2 5" id="KW-0288">FMN</keyword>
<keyword evidence="3 5" id="KW-0819">tRNA processing</keyword>
<dbReference type="Pfam" id="PF01207">
    <property type="entry name" value="Dus"/>
    <property type="match status" value="1"/>
</dbReference>
<name>A0ABM7W8J2_9BACT</name>
<dbReference type="PANTHER" id="PTHR11082">
    <property type="entry name" value="TRNA-DIHYDROURIDINE SYNTHASE"/>
    <property type="match status" value="1"/>
</dbReference>
<evidence type="ECO:0000313" key="8">
    <source>
        <dbReference type="Proteomes" id="UP000830055"/>
    </source>
</evidence>
<dbReference type="EMBL" id="AP025516">
    <property type="protein sequence ID" value="BDD87280.1"/>
    <property type="molecule type" value="Genomic_DNA"/>
</dbReference>
<comment type="cofactor">
    <cofactor evidence="5">
        <name>FMN</name>
        <dbReference type="ChEBI" id="CHEBI:58210"/>
    </cofactor>
</comment>
<dbReference type="InterPro" id="IPR013785">
    <property type="entry name" value="Aldolase_TIM"/>
</dbReference>
<reference evidence="7 8" key="1">
    <citation type="submission" date="2022-01" db="EMBL/GenBank/DDBJ databases">
        <title>Desulfofustis limnae sp. nov., a novel mesophilic sulfate-reducing bacterium isolated from marsh soil.</title>
        <authorList>
            <person name="Watanabe M."/>
            <person name="Takahashi A."/>
            <person name="Kojima H."/>
            <person name="Fukui M."/>
        </authorList>
    </citation>
    <scope>NUCLEOTIDE SEQUENCE [LARGE SCALE GENOMIC DNA]</scope>
    <source>
        <strain evidence="7 8">PPLL</strain>
    </source>
</reference>
<dbReference type="PIRSF" id="PIRSF006621">
    <property type="entry name" value="Dus"/>
    <property type="match status" value="1"/>
</dbReference>
<protein>
    <recommendedName>
        <fullName evidence="5">tRNA-dihydrouridine synthase</fullName>
        <ecNumber evidence="5">1.3.1.-</ecNumber>
    </recommendedName>
</protein>
<evidence type="ECO:0000256" key="1">
    <source>
        <dbReference type="ARBA" id="ARBA00022630"/>
    </source>
</evidence>
<evidence type="ECO:0000256" key="5">
    <source>
        <dbReference type="PIRNR" id="PIRNR006621"/>
    </source>
</evidence>
<dbReference type="Proteomes" id="UP000830055">
    <property type="component" value="Chromosome"/>
</dbReference>
<comment type="similarity">
    <text evidence="5">Belongs to the dus family.</text>
</comment>
<dbReference type="SUPFAM" id="SSF51395">
    <property type="entry name" value="FMN-linked oxidoreductases"/>
    <property type="match status" value="1"/>
</dbReference>
<dbReference type="RefSeq" id="WP_284154315.1">
    <property type="nucleotide sequence ID" value="NZ_AP025516.1"/>
</dbReference>
<comment type="function">
    <text evidence="5">Catalyzes the synthesis of 5,6-dihydrouridine (D), a modified base found in the D-loop of most tRNAs, via the reduction of the C5-C6 double bond in target uridines.</text>
</comment>
<organism evidence="7 8">
    <name type="scientific">Desulfofustis limnaeus</name>
    <dbReference type="NCBI Taxonomy" id="2740163"/>
    <lineage>
        <taxon>Bacteria</taxon>
        <taxon>Pseudomonadati</taxon>
        <taxon>Thermodesulfobacteriota</taxon>
        <taxon>Desulfobulbia</taxon>
        <taxon>Desulfobulbales</taxon>
        <taxon>Desulfocapsaceae</taxon>
        <taxon>Desulfofustis</taxon>
    </lineage>
</organism>
<keyword evidence="1 5" id="KW-0285">Flavoprotein</keyword>
<evidence type="ECO:0000256" key="4">
    <source>
        <dbReference type="ARBA" id="ARBA00023002"/>
    </source>
</evidence>
<proteinExistence type="inferred from homology"/>
<accession>A0ABM7W8J2</accession>
<gene>
    <name evidence="7" type="ORF">DPPLL_16450</name>
</gene>
<dbReference type="InterPro" id="IPR035587">
    <property type="entry name" value="DUS-like_FMN-bd"/>
</dbReference>